<reference evidence="5 6" key="1">
    <citation type="submission" date="2017-07" db="EMBL/GenBank/DDBJ databases">
        <title>Draft whole genome sequences of clinical Proprionibacteriaceae strains.</title>
        <authorList>
            <person name="Bernier A.-M."/>
            <person name="Bernard K."/>
            <person name="Domingo M.-C."/>
        </authorList>
    </citation>
    <scope>NUCLEOTIDE SEQUENCE [LARGE SCALE GENOMIC DNA]</scope>
    <source>
        <strain evidence="5 6">NML 130396</strain>
    </source>
</reference>
<evidence type="ECO:0000256" key="1">
    <source>
        <dbReference type="ARBA" id="ARBA00022679"/>
    </source>
</evidence>
<keyword evidence="3" id="KW-0547">Nucleotide-binding</keyword>
<protein>
    <submittedName>
        <fullName evidence="5">2-phospho-L-lactate guanylyltransferase</fullName>
    </submittedName>
</protein>
<keyword evidence="6" id="KW-1185">Reference proteome</keyword>
<dbReference type="InterPro" id="IPR029044">
    <property type="entry name" value="Nucleotide-diphossugar_trans"/>
</dbReference>
<keyword evidence="1 5" id="KW-0808">Transferase</keyword>
<dbReference type="GO" id="GO:0043814">
    <property type="term" value="F:phospholactate guanylyltransferase activity"/>
    <property type="evidence" value="ECO:0007669"/>
    <property type="project" value="InterPro"/>
</dbReference>
<dbReference type="SUPFAM" id="SSF53448">
    <property type="entry name" value="Nucleotide-diphospho-sugar transferases"/>
    <property type="match status" value="1"/>
</dbReference>
<dbReference type="Pfam" id="PF01983">
    <property type="entry name" value="CofC"/>
    <property type="match status" value="1"/>
</dbReference>
<dbReference type="EMBL" id="NMVQ01000012">
    <property type="protein sequence ID" value="OYO22060.1"/>
    <property type="molecule type" value="Genomic_DNA"/>
</dbReference>
<gene>
    <name evidence="5" type="primary">cofC</name>
    <name evidence="5" type="ORF">CGZ93_09100</name>
</gene>
<dbReference type="Proteomes" id="UP000216311">
    <property type="component" value="Unassembled WGS sequence"/>
</dbReference>
<accession>A0A255H347</accession>
<dbReference type="NCBIfam" id="TIGR03552">
    <property type="entry name" value="F420_cofC"/>
    <property type="match status" value="1"/>
</dbReference>
<dbReference type="RefSeq" id="WP_094363805.1">
    <property type="nucleotide sequence ID" value="NZ_NMVQ01000012.1"/>
</dbReference>
<dbReference type="InterPro" id="IPR002835">
    <property type="entry name" value="CofC"/>
</dbReference>
<evidence type="ECO:0000313" key="5">
    <source>
        <dbReference type="EMBL" id="OYO22060.1"/>
    </source>
</evidence>
<evidence type="ECO:0000256" key="4">
    <source>
        <dbReference type="ARBA" id="ARBA00023134"/>
    </source>
</evidence>
<comment type="caution">
    <text evidence="5">The sequence shown here is derived from an EMBL/GenBank/DDBJ whole genome shotgun (WGS) entry which is preliminary data.</text>
</comment>
<dbReference type="AlphaFoldDB" id="A0A255H347"/>
<evidence type="ECO:0000256" key="3">
    <source>
        <dbReference type="ARBA" id="ARBA00022741"/>
    </source>
</evidence>
<dbReference type="OrthoDB" id="3827496at2"/>
<name>A0A255H347_9ACTN</name>
<dbReference type="GO" id="GO:0005525">
    <property type="term" value="F:GTP binding"/>
    <property type="evidence" value="ECO:0007669"/>
    <property type="project" value="UniProtKB-KW"/>
</dbReference>
<evidence type="ECO:0000313" key="6">
    <source>
        <dbReference type="Proteomes" id="UP000216311"/>
    </source>
</evidence>
<dbReference type="PANTHER" id="PTHR40392:SF1">
    <property type="entry name" value="2-PHOSPHO-L-LACTATE GUANYLYLTRANSFERASE"/>
    <property type="match status" value="1"/>
</dbReference>
<proteinExistence type="predicted"/>
<evidence type="ECO:0000256" key="2">
    <source>
        <dbReference type="ARBA" id="ARBA00022695"/>
    </source>
</evidence>
<keyword evidence="4" id="KW-0342">GTP-binding</keyword>
<dbReference type="Gene3D" id="3.90.550.10">
    <property type="entry name" value="Spore Coat Polysaccharide Biosynthesis Protein SpsA, Chain A"/>
    <property type="match status" value="1"/>
</dbReference>
<sequence>MAHEPPPPSAPVQVVLPFKDLTRAKSRLLGVPAVVRGRLAQLMLLHTVSAWNQVGASVRIVSAAAGTGSLLRGHGLRATVLPDPGRGLNAAFARGAEDADEHRLLVATMADLPAISAQDLQRALGTIGAGPGRWFVRDAAGTGTSLLAARELALQPLFGTDSARRHQELGAVELDVPAPLRHDVDTLSDLTALATAGALPAAMAGLLGPDGVPFEHLTATVGEAEPDGVRLLLADGTAMSAPREVLAAEVIGWRCGQRVQVTRDREGRVRAVWL</sequence>
<organism evidence="5 6">
    <name type="scientific">Enemella dayhoffiae</name>
    <dbReference type="NCBI Taxonomy" id="2016507"/>
    <lineage>
        <taxon>Bacteria</taxon>
        <taxon>Bacillati</taxon>
        <taxon>Actinomycetota</taxon>
        <taxon>Actinomycetes</taxon>
        <taxon>Propionibacteriales</taxon>
        <taxon>Propionibacteriaceae</taxon>
        <taxon>Enemella</taxon>
    </lineage>
</organism>
<keyword evidence="2 5" id="KW-0548">Nucleotidyltransferase</keyword>
<dbReference type="PANTHER" id="PTHR40392">
    <property type="entry name" value="2-PHOSPHO-L-LACTATE GUANYLYLTRANSFERASE"/>
    <property type="match status" value="1"/>
</dbReference>